<name>A0A3S5Y216_RHOH1</name>
<dbReference type="KEGG" id="req:REQ_04310"/>
<accession>A0A3S5Y216</accession>
<dbReference type="Pfam" id="PF26061">
    <property type="entry name" value="DUF8021"/>
    <property type="match status" value="1"/>
</dbReference>
<evidence type="ECO:0000313" key="2">
    <source>
        <dbReference type="EMBL" id="CBH46566.1"/>
    </source>
</evidence>
<dbReference type="Proteomes" id="UP001154400">
    <property type="component" value="Chromosome"/>
</dbReference>
<dbReference type="EMBL" id="FN563149">
    <property type="protein sequence ID" value="CBH46566.1"/>
    <property type="molecule type" value="Genomic_DNA"/>
</dbReference>
<gene>
    <name evidence="2" type="ordered locus">REQ_04310</name>
</gene>
<feature type="domain" description="DUF8021" evidence="1">
    <location>
        <begin position="14"/>
        <end position="120"/>
    </location>
</feature>
<protein>
    <recommendedName>
        <fullName evidence="1">DUF8021 domain-containing protein</fullName>
    </recommendedName>
</protein>
<organism evidence="2">
    <name type="scientific">Rhodococcus hoagii (strain 103S)</name>
    <name type="common">Rhodococcus equi</name>
    <dbReference type="NCBI Taxonomy" id="685727"/>
    <lineage>
        <taxon>Bacteria</taxon>
        <taxon>Bacillati</taxon>
        <taxon>Actinomycetota</taxon>
        <taxon>Actinomycetes</taxon>
        <taxon>Mycobacteriales</taxon>
        <taxon>Nocardiaceae</taxon>
        <taxon>Prescottella</taxon>
    </lineage>
</organism>
<proteinExistence type="predicted"/>
<dbReference type="InterPro" id="IPR058334">
    <property type="entry name" value="DUF8021"/>
</dbReference>
<sequence length="127" mass="14081">MGVAWSTVRMTAQLDAARTYVAALLSHDGDSVPYAPGAVRYEVGLKTGFSGNHLRRSLSRGPQFRMIRAIRDESYRVEGDRVIADYLIDAGLFGRTLVTARVHETFLIPADDPRIHRIEAKIGLVGR</sequence>
<dbReference type="AlphaFoldDB" id="A0A3S5Y216"/>
<evidence type="ECO:0000313" key="3">
    <source>
        <dbReference type="Proteomes" id="UP000006892"/>
    </source>
</evidence>
<evidence type="ECO:0000259" key="1">
    <source>
        <dbReference type="Pfam" id="PF26061"/>
    </source>
</evidence>
<reference evidence="2" key="1">
    <citation type="journal article" date="2010" name="PLoS Genet.">
        <title>The genome of a pathogenic rhodococcus: cooptive virulence underpinned by key gene acquisitions.</title>
        <authorList>
            <person name="Letek M."/>
            <person name="Gonzalez P."/>
            <person name="Macarthur I."/>
            <person name="Rodriguez H."/>
            <person name="Freeman T.C."/>
            <person name="Valero-Rello A."/>
            <person name="Blanco M."/>
            <person name="Buckley T."/>
            <person name="Cherevach I."/>
            <person name="Fahey R."/>
            <person name="Hapeshi A."/>
            <person name="Holdstock J."/>
            <person name="Leadon D."/>
            <person name="Navas J."/>
            <person name="Ocampo A."/>
            <person name="Quail M.A."/>
            <person name="Sanders M."/>
            <person name="Scortti M.M."/>
            <person name="Prescott J.F."/>
            <person name="Fogarty U."/>
            <person name="Meijer W.G."/>
            <person name="Parkhill J."/>
            <person name="Bentley S.D."/>
            <person name="Vazquez-Boland J.A."/>
        </authorList>
    </citation>
    <scope>NUCLEOTIDE SEQUENCE [LARGE SCALE GENOMIC DNA]</scope>
    <source>
        <strain evidence="2 3">103S</strain>
    </source>
</reference>